<dbReference type="AlphaFoldDB" id="A0AAV1S3S4"/>
<keyword evidence="4" id="KW-1185">Reference proteome</keyword>
<dbReference type="GO" id="GO:0009860">
    <property type="term" value="P:pollen tube growth"/>
    <property type="evidence" value="ECO:0007669"/>
    <property type="project" value="TreeGrafter"/>
</dbReference>
<evidence type="ECO:0000313" key="3">
    <source>
        <dbReference type="EMBL" id="CAK7344503.1"/>
    </source>
</evidence>
<comment type="caution">
    <text evidence="3">The sequence shown here is derived from an EMBL/GenBank/DDBJ whole genome shotgun (WGS) entry which is preliminary data.</text>
</comment>
<dbReference type="InterPro" id="IPR050466">
    <property type="entry name" value="Carboxylest/Gibb_receptor"/>
</dbReference>
<dbReference type="Pfam" id="PF07859">
    <property type="entry name" value="Abhydrolase_3"/>
    <property type="match status" value="1"/>
</dbReference>
<dbReference type="SUPFAM" id="SSF53474">
    <property type="entry name" value="alpha/beta-Hydrolases"/>
    <property type="match status" value="1"/>
</dbReference>
<dbReference type="InterPro" id="IPR013094">
    <property type="entry name" value="AB_hydrolase_3"/>
</dbReference>
<evidence type="ECO:0000259" key="2">
    <source>
        <dbReference type="Pfam" id="PF07859"/>
    </source>
</evidence>
<comment type="similarity">
    <text evidence="1">Belongs to the 'GDXG' lipolytic enzyme family.</text>
</comment>
<accession>A0AAV1S3S4</accession>
<evidence type="ECO:0000313" key="4">
    <source>
        <dbReference type="Proteomes" id="UP001314170"/>
    </source>
</evidence>
<dbReference type="PANTHER" id="PTHR23024">
    <property type="entry name" value="ARYLACETAMIDE DEACETYLASE"/>
    <property type="match status" value="1"/>
</dbReference>
<gene>
    <name evidence="3" type="ORF">DCAF_LOCUS17822</name>
</gene>
<reference evidence="3 4" key="1">
    <citation type="submission" date="2024-01" db="EMBL/GenBank/DDBJ databases">
        <authorList>
            <person name="Waweru B."/>
        </authorList>
    </citation>
    <scope>NUCLEOTIDE SEQUENCE [LARGE SCALE GENOMIC DNA]</scope>
</reference>
<protein>
    <recommendedName>
        <fullName evidence="2">Alpha/beta hydrolase fold-3 domain-containing protein</fullName>
    </recommendedName>
</protein>
<dbReference type="GO" id="GO:0052689">
    <property type="term" value="F:carboxylic ester hydrolase activity"/>
    <property type="evidence" value="ECO:0007669"/>
    <property type="project" value="TreeGrafter"/>
</dbReference>
<organism evidence="3 4">
    <name type="scientific">Dovyalis caffra</name>
    <dbReference type="NCBI Taxonomy" id="77055"/>
    <lineage>
        <taxon>Eukaryota</taxon>
        <taxon>Viridiplantae</taxon>
        <taxon>Streptophyta</taxon>
        <taxon>Embryophyta</taxon>
        <taxon>Tracheophyta</taxon>
        <taxon>Spermatophyta</taxon>
        <taxon>Magnoliopsida</taxon>
        <taxon>eudicotyledons</taxon>
        <taxon>Gunneridae</taxon>
        <taxon>Pentapetalae</taxon>
        <taxon>rosids</taxon>
        <taxon>fabids</taxon>
        <taxon>Malpighiales</taxon>
        <taxon>Salicaceae</taxon>
        <taxon>Flacourtieae</taxon>
        <taxon>Dovyalis</taxon>
    </lineage>
</organism>
<name>A0AAV1S3S4_9ROSI</name>
<dbReference type="Gene3D" id="3.40.50.1820">
    <property type="entry name" value="alpha/beta hydrolase"/>
    <property type="match status" value="1"/>
</dbReference>
<dbReference type="Proteomes" id="UP001314170">
    <property type="component" value="Unassembled WGS sequence"/>
</dbReference>
<proteinExistence type="inferred from homology"/>
<dbReference type="InterPro" id="IPR029058">
    <property type="entry name" value="AB_hydrolase_fold"/>
</dbReference>
<sequence>MSQQSANLPWKVKLFGPVISFGLKVIRRSDGSVNRRLLNLLDRKTSPSPNKPIKCVITTDVAVDETRNLWFRLYTPVSRTSTSDDDIAIPIVFYFHGGGFTYMAANSKPYDDLCYSLARLLPAVIVSVNYRLAPEHRYPCQYDDCFDVIKFIDKAELEGLPSYANLKHSFVAGDSAGGNLAHHMALKASECEFSNIKIIGVIALQPFFGGEERTGSEIKLSRDPFVSMDHTDWMWKSFLPEGSNRDHKVSNVFGPNSVDISEVKFPAVIVMIGGLDPLQDWQKRYCEGLKKCGKEVHLVEYEKAFHSFYLFLEMPEFSLFIEEVKEFMQKQIST</sequence>
<dbReference type="PANTHER" id="PTHR23024:SF24">
    <property type="entry name" value="ALPHA_BETA HYDROLASE FOLD-3 DOMAIN-CONTAINING PROTEIN"/>
    <property type="match status" value="1"/>
</dbReference>
<evidence type="ECO:0000256" key="1">
    <source>
        <dbReference type="ARBA" id="ARBA00010515"/>
    </source>
</evidence>
<feature type="domain" description="Alpha/beta hydrolase fold-3" evidence="2">
    <location>
        <begin position="92"/>
        <end position="309"/>
    </location>
</feature>
<dbReference type="EMBL" id="CAWUPB010001162">
    <property type="protein sequence ID" value="CAK7344503.1"/>
    <property type="molecule type" value="Genomic_DNA"/>
</dbReference>